<dbReference type="AlphaFoldDB" id="A0A1G7DAR2"/>
<evidence type="ECO:0000256" key="1">
    <source>
        <dbReference type="SAM" id="SignalP"/>
    </source>
</evidence>
<dbReference type="NCBIfam" id="TIGR01200">
    <property type="entry name" value="GLPGLI"/>
    <property type="match status" value="1"/>
</dbReference>
<dbReference type="Proteomes" id="UP000199072">
    <property type="component" value="Unassembled WGS sequence"/>
</dbReference>
<name>A0A1G7DAR2_9SPHI</name>
<evidence type="ECO:0000313" key="2">
    <source>
        <dbReference type="EMBL" id="SDE48080.1"/>
    </source>
</evidence>
<accession>A0A1G7DAR2</accession>
<feature type="signal peptide" evidence="1">
    <location>
        <begin position="1"/>
        <end position="21"/>
    </location>
</feature>
<organism evidence="2 3">
    <name type="scientific">Mucilaginibacter pineti</name>
    <dbReference type="NCBI Taxonomy" id="1391627"/>
    <lineage>
        <taxon>Bacteria</taxon>
        <taxon>Pseudomonadati</taxon>
        <taxon>Bacteroidota</taxon>
        <taxon>Sphingobacteriia</taxon>
        <taxon>Sphingobacteriales</taxon>
        <taxon>Sphingobacteriaceae</taxon>
        <taxon>Mucilaginibacter</taxon>
    </lineage>
</organism>
<dbReference type="InterPro" id="IPR005901">
    <property type="entry name" value="GLPGLI"/>
</dbReference>
<dbReference type="Pfam" id="PF09697">
    <property type="entry name" value="Porph_ging"/>
    <property type="match status" value="1"/>
</dbReference>
<gene>
    <name evidence="2" type="ORF">SAMN05216464_106289</name>
</gene>
<evidence type="ECO:0000313" key="3">
    <source>
        <dbReference type="Proteomes" id="UP000199072"/>
    </source>
</evidence>
<dbReference type="EMBL" id="FNAI01000006">
    <property type="protein sequence ID" value="SDE48080.1"/>
    <property type="molecule type" value="Genomic_DNA"/>
</dbReference>
<dbReference type="OrthoDB" id="1440774at2"/>
<protein>
    <submittedName>
        <fullName evidence="2">GLPGLI family protein</fullName>
    </submittedName>
</protein>
<feature type="chain" id="PRO_5011758281" evidence="1">
    <location>
        <begin position="22"/>
        <end position="256"/>
    </location>
</feature>
<keyword evidence="3" id="KW-1185">Reference proteome</keyword>
<dbReference type="STRING" id="1391627.SAMN05216464_106289"/>
<dbReference type="RefSeq" id="WP_091150239.1">
    <property type="nucleotide sequence ID" value="NZ_FNAI01000006.1"/>
</dbReference>
<proteinExistence type="predicted"/>
<sequence>MKHTLLFFTCLFILNADAAFAQNKHFTTSGTIEYERTANMFALVKKKVTKSTPDAKYYYDEYIKREPQFRKLKSILIFGNNTSLFTPVKPEESVWYNYDSPMANQLNIIYNDFNNGISIIQKEFFERTFLVTDSIRKIKWKITDETRVIAGYTCRRANGLVLDSVYVVAFYTGEIPVSGGPESFAGLPGMILGVAVPHENVTWFATKVTDSTIDSKTLTPPKQGKPVNNQGLYDDIMKVIKSWGDYAIVALKGYLL</sequence>
<reference evidence="2 3" key="1">
    <citation type="submission" date="2016-10" db="EMBL/GenBank/DDBJ databases">
        <authorList>
            <person name="de Groot N.N."/>
        </authorList>
    </citation>
    <scope>NUCLEOTIDE SEQUENCE [LARGE SCALE GENOMIC DNA]</scope>
    <source>
        <strain evidence="2 3">47C3B</strain>
    </source>
</reference>
<keyword evidence="1" id="KW-0732">Signal</keyword>